<dbReference type="Pfam" id="PF01979">
    <property type="entry name" value="Amidohydro_1"/>
    <property type="match status" value="1"/>
</dbReference>
<dbReference type="AlphaFoldDB" id="A0AA37VCK9"/>
<dbReference type="InterPro" id="IPR006680">
    <property type="entry name" value="Amidohydro-rel"/>
</dbReference>
<sequence>MPAMPAVVTNAPDTVRHVVLNHGRPAGEMLVVRDGDSLVVHYHHIDRNRGARNETHYRLAPDGRVVAGTVWQLPLNEPDAPRRAPSDRFEMTRDSLVWGATDRTRRAVALSPGLTYRLGGGSPLDNALVARAALARPDRSLRLPGAGSVRADIVGDTTLSVGGRRERLRLVMLHRGAGAPSALWLDQRGELAVTGVGWFITVRRGFESTLPALRRIETRWRDAQGAALARSVAPPAAEAIAIVGGDVFDSERGIVRPRATIVVRGDRIVAVGPADSVAVPAGARTVDATGRTVIPGMWDMHTHAQLTSQSSSAPAQLADGITTVRDLAADLDVAVSHRDRANAGTILAPRFVLAGFIEGPLRWAGPSEVLVATEAEARAWVARYDSLGYRQIKVYNVVHPDLVPTIAEEAHRRGLRLSGHVPRGITVPTAVRLGFDEINHAAFLFSTFYQDSLYLPMRAYSAVAAAVAPRIDVEGAPMTEMIALFKERGTVIDGTFNLWMSARNPGAPPDSLAKRADANYLRLLRRLYDAGVTLVAGTDGSSYNDELELYERAGIPAPEVLRIATIVAARVMKDDRDYGSIAAGKVADLAIVDGKPHERVADLRKVRQVMRAGRLYERQRIVDALRPARQADASH</sequence>
<accession>A0AA37VCK9</accession>
<dbReference type="Gene3D" id="3.20.20.140">
    <property type="entry name" value="Metal-dependent hydrolases"/>
    <property type="match status" value="1"/>
</dbReference>
<dbReference type="Proteomes" id="UP001161325">
    <property type="component" value="Unassembled WGS sequence"/>
</dbReference>
<evidence type="ECO:0000259" key="1">
    <source>
        <dbReference type="Pfam" id="PF01979"/>
    </source>
</evidence>
<organism evidence="2 3">
    <name type="scientific">Roseisolibacter agri</name>
    <dbReference type="NCBI Taxonomy" id="2014610"/>
    <lineage>
        <taxon>Bacteria</taxon>
        <taxon>Pseudomonadati</taxon>
        <taxon>Gemmatimonadota</taxon>
        <taxon>Gemmatimonadia</taxon>
        <taxon>Gemmatimonadales</taxon>
        <taxon>Gemmatimonadaceae</taxon>
        <taxon>Roseisolibacter</taxon>
    </lineage>
</organism>
<dbReference type="PANTHER" id="PTHR43135:SF3">
    <property type="entry name" value="ALPHA-D-RIBOSE 1-METHYLPHOSPHONATE 5-TRIPHOSPHATE DIPHOSPHATASE"/>
    <property type="match status" value="1"/>
</dbReference>
<keyword evidence="3" id="KW-1185">Reference proteome</keyword>
<dbReference type="PANTHER" id="PTHR43135">
    <property type="entry name" value="ALPHA-D-RIBOSE 1-METHYLPHOSPHONATE 5-TRIPHOSPHATE DIPHOSPHATASE"/>
    <property type="match status" value="1"/>
</dbReference>
<dbReference type="Gene3D" id="2.30.40.10">
    <property type="entry name" value="Urease, subunit C, domain 1"/>
    <property type="match status" value="1"/>
</dbReference>
<dbReference type="RefSeq" id="WP_284352223.1">
    <property type="nucleotide sequence ID" value="NZ_BRXS01000007.1"/>
</dbReference>
<feature type="domain" description="Amidohydrolase-related" evidence="1">
    <location>
        <begin position="292"/>
        <end position="615"/>
    </location>
</feature>
<dbReference type="EMBL" id="BRXS01000007">
    <property type="protein sequence ID" value="GLC27793.1"/>
    <property type="molecule type" value="Genomic_DNA"/>
</dbReference>
<dbReference type="SUPFAM" id="SSF51338">
    <property type="entry name" value="Composite domain of metallo-dependent hydrolases"/>
    <property type="match status" value="1"/>
</dbReference>
<dbReference type="GO" id="GO:0016810">
    <property type="term" value="F:hydrolase activity, acting on carbon-nitrogen (but not peptide) bonds"/>
    <property type="evidence" value="ECO:0007669"/>
    <property type="project" value="InterPro"/>
</dbReference>
<dbReference type="InterPro" id="IPR051781">
    <property type="entry name" value="Metallo-dep_Hydrolase"/>
</dbReference>
<dbReference type="InterPro" id="IPR032466">
    <property type="entry name" value="Metal_Hydrolase"/>
</dbReference>
<reference evidence="2" key="1">
    <citation type="submission" date="2022-08" db="EMBL/GenBank/DDBJ databases">
        <title>Draft genome sequencing of Roseisolibacter agri AW1220.</title>
        <authorList>
            <person name="Tobiishi Y."/>
            <person name="Tonouchi A."/>
        </authorList>
    </citation>
    <scope>NUCLEOTIDE SEQUENCE</scope>
    <source>
        <strain evidence="2">AW1220</strain>
    </source>
</reference>
<dbReference type="InterPro" id="IPR011059">
    <property type="entry name" value="Metal-dep_hydrolase_composite"/>
</dbReference>
<name>A0AA37VCK9_9BACT</name>
<dbReference type="SUPFAM" id="SSF51556">
    <property type="entry name" value="Metallo-dependent hydrolases"/>
    <property type="match status" value="1"/>
</dbReference>
<evidence type="ECO:0000313" key="2">
    <source>
        <dbReference type="EMBL" id="GLC27793.1"/>
    </source>
</evidence>
<evidence type="ECO:0000313" key="3">
    <source>
        <dbReference type="Proteomes" id="UP001161325"/>
    </source>
</evidence>
<protein>
    <recommendedName>
        <fullName evidence="1">Amidohydrolase-related domain-containing protein</fullName>
    </recommendedName>
</protein>
<proteinExistence type="predicted"/>
<gene>
    <name evidence="2" type="ORF">rosag_43060</name>
</gene>
<comment type="caution">
    <text evidence="2">The sequence shown here is derived from an EMBL/GenBank/DDBJ whole genome shotgun (WGS) entry which is preliminary data.</text>
</comment>